<feature type="signal peptide" evidence="6">
    <location>
        <begin position="1"/>
        <end position="20"/>
    </location>
</feature>
<dbReference type="EMBL" id="OY731401">
    <property type="protein sequence ID" value="CAJ1948038.1"/>
    <property type="molecule type" value="Genomic_DNA"/>
</dbReference>
<dbReference type="AlphaFoldDB" id="A0AA86SJQ4"/>
<feature type="domain" description="PNPLA" evidence="7">
    <location>
        <begin position="38"/>
        <end position="229"/>
    </location>
</feature>
<evidence type="ECO:0000313" key="9">
    <source>
        <dbReference type="Proteomes" id="UP001189624"/>
    </source>
</evidence>
<evidence type="ECO:0000259" key="7">
    <source>
        <dbReference type="PROSITE" id="PS51635"/>
    </source>
</evidence>
<keyword evidence="9" id="KW-1185">Reference proteome</keyword>
<dbReference type="Gene3D" id="3.40.1090.10">
    <property type="entry name" value="Cytosolic phospholipase A2 catalytic domain"/>
    <property type="match status" value="1"/>
</dbReference>
<comment type="function">
    <text evidence="5">Lipolytic acyl hydrolase (LAH).</text>
</comment>
<accession>A0AA86SJQ4</accession>
<keyword evidence="4 5" id="KW-0378">Hydrolase</keyword>
<dbReference type="PROSITE" id="PS51635">
    <property type="entry name" value="PNPLA"/>
    <property type="match status" value="1"/>
</dbReference>
<evidence type="ECO:0000256" key="6">
    <source>
        <dbReference type="SAM" id="SignalP"/>
    </source>
</evidence>
<comment type="similarity">
    <text evidence="1 5">Belongs to the patatin family.</text>
</comment>
<feature type="short sequence motif" description="GXGXXG" evidence="4">
    <location>
        <begin position="42"/>
        <end position="47"/>
    </location>
</feature>
<dbReference type="Proteomes" id="UP001189624">
    <property type="component" value="Chromosome 4"/>
</dbReference>
<protein>
    <recommendedName>
        <fullName evidence="5">Patatin</fullName>
        <ecNumber evidence="5">3.1.1.-</ecNumber>
    </recommendedName>
</protein>
<keyword evidence="2 4" id="KW-0442">Lipid degradation</keyword>
<evidence type="ECO:0000256" key="3">
    <source>
        <dbReference type="ARBA" id="ARBA00023098"/>
    </source>
</evidence>
<evidence type="ECO:0000256" key="2">
    <source>
        <dbReference type="ARBA" id="ARBA00022963"/>
    </source>
</evidence>
<evidence type="ECO:0000256" key="4">
    <source>
        <dbReference type="PROSITE-ProRule" id="PRU01161"/>
    </source>
</evidence>
<evidence type="ECO:0000256" key="5">
    <source>
        <dbReference type="RuleBase" id="RU361262"/>
    </source>
</evidence>
<name>A0AA86SJQ4_9FABA</name>
<feature type="active site" description="Nucleophile" evidence="4">
    <location>
        <position position="81"/>
    </location>
</feature>
<keyword evidence="3 4" id="KW-0443">Lipid metabolism</keyword>
<dbReference type="InterPro" id="IPR002641">
    <property type="entry name" value="PNPLA_dom"/>
</dbReference>
<keyword evidence="6" id="KW-0732">Signal</keyword>
<evidence type="ECO:0000313" key="8">
    <source>
        <dbReference type="EMBL" id="CAJ1948038.1"/>
    </source>
</evidence>
<feature type="short sequence motif" description="DGA/G" evidence="4">
    <location>
        <begin position="216"/>
        <end position="218"/>
    </location>
</feature>
<organism evidence="8 9">
    <name type="scientific">Sphenostylis stenocarpa</name>
    <dbReference type="NCBI Taxonomy" id="92480"/>
    <lineage>
        <taxon>Eukaryota</taxon>
        <taxon>Viridiplantae</taxon>
        <taxon>Streptophyta</taxon>
        <taxon>Embryophyta</taxon>
        <taxon>Tracheophyta</taxon>
        <taxon>Spermatophyta</taxon>
        <taxon>Magnoliopsida</taxon>
        <taxon>eudicotyledons</taxon>
        <taxon>Gunneridae</taxon>
        <taxon>Pentapetalae</taxon>
        <taxon>rosids</taxon>
        <taxon>fabids</taxon>
        <taxon>Fabales</taxon>
        <taxon>Fabaceae</taxon>
        <taxon>Papilionoideae</taxon>
        <taxon>50 kb inversion clade</taxon>
        <taxon>NPAAA clade</taxon>
        <taxon>indigoferoid/millettioid clade</taxon>
        <taxon>Phaseoleae</taxon>
        <taxon>Sphenostylis</taxon>
    </lineage>
</organism>
<dbReference type="Gramene" id="rna-AYBTSS11_LOCUS12974">
    <property type="protein sequence ID" value="CAJ1948038.1"/>
    <property type="gene ID" value="gene-AYBTSS11_LOCUS12974"/>
</dbReference>
<feature type="active site" description="Proton acceptor" evidence="4">
    <location>
        <position position="216"/>
    </location>
</feature>
<dbReference type="SUPFAM" id="SSF52151">
    <property type="entry name" value="FabD/lysophospholipase-like"/>
    <property type="match status" value="1"/>
</dbReference>
<dbReference type="PANTHER" id="PTHR32176">
    <property type="entry name" value="XYLOSE ISOMERASE"/>
    <property type="match status" value="1"/>
</dbReference>
<dbReference type="EC" id="3.1.1.-" evidence="5"/>
<feature type="short sequence motif" description="GXSXG" evidence="4">
    <location>
        <begin position="79"/>
        <end position="83"/>
    </location>
</feature>
<evidence type="ECO:0000256" key="1">
    <source>
        <dbReference type="ARBA" id="ARBA00010240"/>
    </source>
</evidence>
<dbReference type="InterPro" id="IPR016035">
    <property type="entry name" value="Acyl_Trfase/lysoPLipase"/>
</dbReference>
<reference evidence="8" key="1">
    <citation type="submission" date="2023-10" db="EMBL/GenBank/DDBJ databases">
        <authorList>
            <person name="Domelevo Entfellner J.-B."/>
        </authorList>
    </citation>
    <scope>NUCLEOTIDE SEQUENCE</scope>
</reference>
<dbReference type="PANTHER" id="PTHR32176:SF33">
    <property type="entry name" value="PATATIN"/>
    <property type="match status" value="1"/>
</dbReference>
<dbReference type="GO" id="GO:0004620">
    <property type="term" value="F:phospholipase activity"/>
    <property type="evidence" value="ECO:0007669"/>
    <property type="project" value="TreeGrafter"/>
</dbReference>
<sequence>MAPILLFTLVFATQLMAGLSSPPPPLPPPSYGNRTSILSIDGGGIRGIIPATVLEYLENALKKKDPDTSLAHYFDVMSGTSTGGLMATMLAAPNPSDSNHPLFTSSQIVRFYKTYGPKIFEPRFFPSCPKYNGKFLPYLIDSILKETRLNQTLTNIVIPTFDQRRVMPVIFSNFKLKTETYLNAKLSDICLGTSAAPTYLPSHKFKNEGVYFNLVDGAMAANNPAVVAVSEVIQHSERKDMIMLSLGTGIVKPPLQMVRGFFEEACELYWTITHSGVISEALFSTDITHYYLATVFPGLLPPENYLRIQEYSLNPSLEPLDNADEKNMNKLEKVGDGLLQQKVKRMNVNTFVPVELDHTNAQALDSFAEKLYEERQLRLKRKSIAKGRRPSIENVKVPSGEIRVI</sequence>
<dbReference type="Pfam" id="PF01734">
    <property type="entry name" value="Patatin"/>
    <property type="match status" value="1"/>
</dbReference>
<dbReference type="GO" id="GO:0047372">
    <property type="term" value="F:monoacylglycerol lipase activity"/>
    <property type="evidence" value="ECO:0007669"/>
    <property type="project" value="TreeGrafter"/>
</dbReference>
<gene>
    <name evidence="8" type="ORF">AYBTSS11_LOCUS12974</name>
</gene>
<dbReference type="GO" id="GO:0016042">
    <property type="term" value="P:lipid catabolic process"/>
    <property type="evidence" value="ECO:0007669"/>
    <property type="project" value="UniProtKB-UniRule"/>
</dbReference>
<comment type="domain">
    <text evidence="5">The nitrogen atoms of the two glycine residues in the GGXR motif define the oxyanion hole, and stabilize the oxyanion that forms during the nucleophilic attack by the catalytic serine during substrate cleavage.</text>
</comment>
<proteinExistence type="inferred from homology"/>
<feature type="chain" id="PRO_5041675231" description="Patatin" evidence="6">
    <location>
        <begin position="21"/>
        <end position="405"/>
    </location>
</feature>